<dbReference type="Pfam" id="PF06974">
    <property type="entry name" value="WS_DGAT_C"/>
    <property type="match status" value="1"/>
</dbReference>
<dbReference type="GO" id="GO:0045017">
    <property type="term" value="P:glycerolipid biosynthetic process"/>
    <property type="evidence" value="ECO:0007669"/>
    <property type="project" value="InterPro"/>
</dbReference>
<accession>A0A5A7SFJ2</accession>
<evidence type="ECO:0000259" key="1">
    <source>
        <dbReference type="Pfam" id="PF03007"/>
    </source>
</evidence>
<feature type="domain" description="O-acyltransferase WSD1 C-terminal" evidence="2">
    <location>
        <begin position="278"/>
        <end position="423"/>
    </location>
</feature>
<proteinExistence type="predicted"/>
<dbReference type="InterPro" id="IPR009721">
    <property type="entry name" value="O-acyltransferase_WSD1_C"/>
</dbReference>
<dbReference type="OrthoDB" id="4370976at2"/>
<protein>
    <submittedName>
        <fullName evidence="3">DUF1298 domain-containing protein</fullName>
    </submittedName>
</protein>
<evidence type="ECO:0000259" key="2">
    <source>
        <dbReference type="Pfam" id="PF06974"/>
    </source>
</evidence>
<reference evidence="3 4" key="1">
    <citation type="submission" date="2019-07" db="EMBL/GenBank/DDBJ databases">
        <title>Rhodococcus cavernicolus sp. nov., isolated from a cave.</title>
        <authorList>
            <person name="Lee S.D."/>
        </authorList>
    </citation>
    <scope>NUCLEOTIDE SEQUENCE [LARGE SCALE GENOMIC DNA]</scope>
    <source>
        <strain evidence="3 4">C1-24</strain>
    </source>
</reference>
<organism evidence="3 4">
    <name type="scientific">Antrihabitans cavernicola</name>
    <dbReference type="NCBI Taxonomy" id="2495913"/>
    <lineage>
        <taxon>Bacteria</taxon>
        <taxon>Bacillati</taxon>
        <taxon>Actinomycetota</taxon>
        <taxon>Actinomycetes</taxon>
        <taxon>Mycobacteriales</taxon>
        <taxon>Nocardiaceae</taxon>
        <taxon>Antrihabitans</taxon>
    </lineage>
</organism>
<keyword evidence="4" id="KW-1185">Reference proteome</keyword>
<sequence>MLWLSERVPSDQFLLFAFANATESAAELEQFVIGRARRIDDLGIRVSTVPGNLDFPYWAPHDPGPDQVVEHELADSTWTGLTAAVADLFGDPLDTSVSPWRLHIFCDVVGAPGCNGAAVVAVLQISHALADGRRASAIARALFGSDEPAPMSGRRPAAPPAAIAAALGAVRLPIRTGHTLVRGIGAYSAQRELARLVDAGELPPENPGLELAPLNADPGPARVRMIICSSTDLRAPGITVTVSVLTAISSALAAFLSSSGRLGAEVTVAMDSDTGARNNFRNVGVDLFPDESNLLTRAHLISDALEQRRLRARHPAATAQGKVTRALPAPMLRAEIAGYPLDQVPPTVSGNTVVSSVFRGAADLRLAGGSVQFTAGFPALSSVMGLTHGVHGIGDTVTVSITAGQVVLPDIDRYEQLLRGALTDVAQALRMAPKSGA</sequence>
<dbReference type="Pfam" id="PF03007">
    <property type="entry name" value="WS_DGAT_cat"/>
    <property type="match status" value="1"/>
</dbReference>
<gene>
    <name evidence="3" type="ORF">FOY51_05080</name>
</gene>
<dbReference type="Proteomes" id="UP000322244">
    <property type="component" value="Unassembled WGS sequence"/>
</dbReference>
<feature type="domain" description="O-acyltransferase WSD1-like N-terminal" evidence="1">
    <location>
        <begin position="25"/>
        <end position="186"/>
    </location>
</feature>
<name>A0A5A7SFJ2_9NOCA</name>
<evidence type="ECO:0000313" key="4">
    <source>
        <dbReference type="Proteomes" id="UP000322244"/>
    </source>
</evidence>
<dbReference type="InterPro" id="IPR004255">
    <property type="entry name" value="O-acyltransferase_WSD1_N"/>
</dbReference>
<dbReference type="AlphaFoldDB" id="A0A5A7SFJ2"/>
<dbReference type="GO" id="GO:0004144">
    <property type="term" value="F:diacylglycerol O-acyltransferase activity"/>
    <property type="evidence" value="ECO:0007669"/>
    <property type="project" value="InterPro"/>
</dbReference>
<evidence type="ECO:0000313" key="3">
    <source>
        <dbReference type="EMBL" id="KAA0024344.1"/>
    </source>
</evidence>
<comment type="caution">
    <text evidence="3">The sequence shown here is derived from an EMBL/GenBank/DDBJ whole genome shotgun (WGS) entry which is preliminary data.</text>
</comment>
<dbReference type="EMBL" id="VLNY01000002">
    <property type="protein sequence ID" value="KAA0024344.1"/>
    <property type="molecule type" value="Genomic_DNA"/>
</dbReference>